<proteinExistence type="predicted"/>
<evidence type="ECO:0000313" key="1">
    <source>
        <dbReference type="EMBL" id="KAF0822199.1"/>
    </source>
</evidence>
<comment type="caution">
    <text evidence="1">The sequence shown here is derived from an EMBL/GenBank/DDBJ whole genome shotgun (WGS) entry which is preliminary data.</text>
</comment>
<sequence length="72" mass="8621">MRPLFGTVEYFEQKIANCLSNKQLRKNKKERISEIVSELENEIRYDFTCHERIKEECLENLFKVCKKASAIH</sequence>
<reference evidence="1 2" key="1">
    <citation type="journal article" date="2020" name="G3 (Bethesda)">
        <title>Whole Genome Sequencing and Comparative Genomics of Two Nematicidal Bacillus Strains Reveals a Wide Range of Possible Virulence Factors.</title>
        <authorList>
            <person name="Susic N."/>
            <person name="Janezic S."/>
            <person name="Rupnik M."/>
            <person name="Geric Stare B."/>
        </authorList>
    </citation>
    <scope>NUCLEOTIDE SEQUENCE [LARGE SCALE GENOMIC DNA]</scope>
    <source>
        <strain evidence="1 2">I-1582</strain>
    </source>
</reference>
<dbReference type="OrthoDB" id="2938279at2"/>
<evidence type="ECO:0000313" key="2">
    <source>
        <dbReference type="Proteomes" id="UP000465778"/>
    </source>
</evidence>
<dbReference type="EMBL" id="VDEM01000065">
    <property type="protein sequence ID" value="KAF0822199.1"/>
    <property type="molecule type" value="Genomic_DNA"/>
</dbReference>
<gene>
    <name evidence="1" type="ORF">KIS1582_4025</name>
</gene>
<accession>A0A800MTI4</accession>
<dbReference type="AlphaFoldDB" id="A0A800MTI4"/>
<protein>
    <submittedName>
        <fullName evidence="1">Uncharacterized protein</fullName>
    </submittedName>
</protein>
<dbReference type="RefSeq" id="WP_159346364.1">
    <property type="nucleotide sequence ID" value="NZ_JBALOT010000032.1"/>
</dbReference>
<organism evidence="1 2">
    <name type="scientific">Cytobacillus firmus</name>
    <name type="common">Bacillus firmus</name>
    <dbReference type="NCBI Taxonomy" id="1399"/>
    <lineage>
        <taxon>Bacteria</taxon>
        <taxon>Bacillati</taxon>
        <taxon>Bacillota</taxon>
        <taxon>Bacilli</taxon>
        <taxon>Bacillales</taxon>
        <taxon>Bacillaceae</taxon>
        <taxon>Cytobacillus</taxon>
    </lineage>
</organism>
<dbReference type="Proteomes" id="UP000465778">
    <property type="component" value="Unassembled WGS sequence"/>
</dbReference>
<name>A0A800MTI4_CYTFI</name>